<dbReference type="PANTHER" id="PTHR37807:SF3">
    <property type="entry name" value="OS07G0160300 PROTEIN"/>
    <property type="match status" value="1"/>
</dbReference>
<dbReference type="Proteomes" id="UP000637359">
    <property type="component" value="Unassembled WGS sequence"/>
</dbReference>
<dbReference type="EMBL" id="JACOOL010000001">
    <property type="protein sequence ID" value="MBC5635667.1"/>
    <property type="molecule type" value="Genomic_DNA"/>
</dbReference>
<dbReference type="Gene3D" id="3.40.50.300">
    <property type="entry name" value="P-loop containing nucleotide triphosphate hydrolases"/>
    <property type="match status" value="1"/>
</dbReference>
<dbReference type="SUPFAM" id="SSF52540">
    <property type="entry name" value="P-loop containing nucleoside triphosphate hydrolases"/>
    <property type="match status" value="1"/>
</dbReference>
<sequence>MFFLQMSGFPGSGKSTLAKEIALQTGAVLVDHHLTKTALLEEIPDIDTKQAGKASYKMDWAIIEANLSIGNSAILDSPCLYQPMIEKGERLAEQYKAKYKYVECYLDDFQEINHRLKQRESLPSQIKEVSSEVVFQSTLRNSKKPMNHPILVIDTKKRLDTYIQKVMDYVKA</sequence>
<organism evidence="1 2">
    <name type="scientific">Ornithinibacillus hominis</name>
    <dbReference type="NCBI Taxonomy" id="2763055"/>
    <lineage>
        <taxon>Bacteria</taxon>
        <taxon>Bacillati</taxon>
        <taxon>Bacillota</taxon>
        <taxon>Bacilli</taxon>
        <taxon>Bacillales</taxon>
        <taxon>Bacillaceae</taxon>
        <taxon>Ornithinibacillus</taxon>
    </lineage>
</organism>
<dbReference type="GO" id="GO:0005524">
    <property type="term" value="F:ATP binding"/>
    <property type="evidence" value="ECO:0007669"/>
    <property type="project" value="UniProtKB-KW"/>
</dbReference>
<keyword evidence="1" id="KW-0067">ATP-binding</keyword>
<evidence type="ECO:0000313" key="1">
    <source>
        <dbReference type="EMBL" id="MBC5635667.1"/>
    </source>
</evidence>
<reference evidence="1" key="1">
    <citation type="submission" date="2020-08" db="EMBL/GenBank/DDBJ databases">
        <title>Genome public.</title>
        <authorList>
            <person name="Liu C."/>
            <person name="Sun Q."/>
        </authorList>
    </citation>
    <scope>NUCLEOTIDE SEQUENCE</scope>
    <source>
        <strain evidence="1">BX22</strain>
    </source>
</reference>
<dbReference type="PANTHER" id="PTHR37807">
    <property type="entry name" value="OS07G0160300 PROTEIN"/>
    <property type="match status" value="1"/>
</dbReference>
<accession>A0A923L395</accession>
<proteinExistence type="predicted"/>
<keyword evidence="1" id="KW-0547">Nucleotide-binding</keyword>
<keyword evidence="2" id="KW-1185">Reference proteome</keyword>
<dbReference type="Pfam" id="PF13671">
    <property type="entry name" value="AAA_33"/>
    <property type="match status" value="1"/>
</dbReference>
<name>A0A923L395_9BACI</name>
<dbReference type="AlphaFoldDB" id="A0A923L395"/>
<gene>
    <name evidence="1" type="ORF">H8S33_02395</name>
</gene>
<protein>
    <submittedName>
        <fullName evidence="1">ATP-binding protein</fullName>
    </submittedName>
</protein>
<dbReference type="InterPro" id="IPR027417">
    <property type="entry name" value="P-loop_NTPase"/>
</dbReference>
<dbReference type="RefSeq" id="WP_186868358.1">
    <property type="nucleotide sequence ID" value="NZ_JACOOL010000001.1"/>
</dbReference>
<evidence type="ECO:0000313" key="2">
    <source>
        <dbReference type="Proteomes" id="UP000637359"/>
    </source>
</evidence>
<comment type="caution">
    <text evidence="1">The sequence shown here is derived from an EMBL/GenBank/DDBJ whole genome shotgun (WGS) entry which is preliminary data.</text>
</comment>